<evidence type="ECO:0000256" key="5">
    <source>
        <dbReference type="ARBA" id="ARBA00022833"/>
    </source>
</evidence>
<dbReference type="CDD" id="cd05674">
    <property type="entry name" value="M20_yscS"/>
    <property type="match status" value="1"/>
</dbReference>
<dbReference type="Gene3D" id="1.10.150.900">
    <property type="match status" value="1"/>
</dbReference>
<dbReference type="GO" id="GO:0046872">
    <property type="term" value="F:metal ion binding"/>
    <property type="evidence" value="ECO:0007669"/>
    <property type="project" value="UniProtKB-KW"/>
</dbReference>
<dbReference type="GO" id="GO:0004181">
    <property type="term" value="F:metallocarboxypeptidase activity"/>
    <property type="evidence" value="ECO:0007669"/>
    <property type="project" value="InterPro"/>
</dbReference>
<evidence type="ECO:0000256" key="7">
    <source>
        <dbReference type="PIRSR" id="PIRSR037217-2"/>
    </source>
</evidence>
<dbReference type="SUPFAM" id="SSF55031">
    <property type="entry name" value="Bacterial exopeptidase dimerisation domain"/>
    <property type="match status" value="1"/>
</dbReference>
<dbReference type="Pfam" id="PF01546">
    <property type="entry name" value="Peptidase_M20"/>
    <property type="match status" value="1"/>
</dbReference>
<keyword evidence="3 7" id="KW-0479">Metal-binding</keyword>
<keyword evidence="4" id="KW-0378">Hydrolase</keyword>
<dbReference type="Pfam" id="PF07687">
    <property type="entry name" value="M20_dimer"/>
    <property type="match status" value="1"/>
</dbReference>
<keyword evidence="9" id="KW-0121">Carboxypeptidase</keyword>
<keyword evidence="2" id="KW-0645">Protease</keyword>
<gene>
    <name evidence="9" type="ORF">K435DRAFT_972191</name>
</gene>
<evidence type="ECO:0000256" key="6">
    <source>
        <dbReference type="PIRSR" id="PIRSR037217-1"/>
    </source>
</evidence>
<dbReference type="AlphaFoldDB" id="A0A4S8L0M9"/>
<comment type="similarity">
    <text evidence="1">Belongs to the peptidase M20A family.</text>
</comment>
<dbReference type="PIRSF" id="PIRSF037217">
    <property type="entry name" value="Carboxypeptidase_S"/>
    <property type="match status" value="1"/>
</dbReference>
<proteinExistence type="inferred from homology"/>
<dbReference type="InterPro" id="IPR011650">
    <property type="entry name" value="Peptidase_M20_dimer"/>
</dbReference>
<reference evidence="9 10" key="1">
    <citation type="journal article" date="2019" name="Nat. Ecol. Evol.">
        <title>Megaphylogeny resolves global patterns of mushroom evolution.</title>
        <authorList>
            <person name="Varga T."/>
            <person name="Krizsan K."/>
            <person name="Foldi C."/>
            <person name="Dima B."/>
            <person name="Sanchez-Garcia M."/>
            <person name="Sanchez-Ramirez S."/>
            <person name="Szollosi G.J."/>
            <person name="Szarkandi J.G."/>
            <person name="Papp V."/>
            <person name="Albert L."/>
            <person name="Andreopoulos W."/>
            <person name="Angelini C."/>
            <person name="Antonin V."/>
            <person name="Barry K.W."/>
            <person name="Bougher N.L."/>
            <person name="Buchanan P."/>
            <person name="Buyck B."/>
            <person name="Bense V."/>
            <person name="Catcheside P."/>
            <person name="Chovatia M."/>
            <person name="Cooper J."/>
            <person name="Damon W."/>
            <person name="Desjardin D."/>
            <person name="Finy P."/>
            <person name="Geml J."/>
            <person name="Haridas S."/>
            <person name="Hughes K."/>
            <person name="Justo A."/>
            <person name="Karasinski D."/>
            <person name="Kautmanova I."/>
            <person name="Kiss B."/>
            <person name="Kocsube S."/>
            <person name="Kotiranta H."/>
            <person name="LaButti K.M."/>
            <person name="Lechner B.E."/>
            <person name="Liimatainen K."/>
            <person name="Lipzen A."/>
            <person name="Lukacs Z."/>
            <person name="Mihaltcheva S."/>
            <person name="Morgado L.N."/>
            <person name="Niskanen T."/>
            <person name="Noordeloos M.E."/>
            <person name="Ohm R.A."/>
            <person name="Ortiz-Santana B."/>
            <person name="Ovrebo C."/>
            <person name="Racz N."/>
            <person name="Riley R."/>
            <person name="Savchenko A."/>
            <person name="Shiryaev A."/>
            <person name="Soop K."/>
            <person name="Spirin V."/>
            <person name="Szebenyi C."/>
            <person name="Tomsovsky M."/>
            <person name="Tulloss R.E."/>
            <person name="Uehling J."/>
            <person name="Grigoriev I.V."/>
            <person name="Vagvolgyi C."/>
            <person name="Papp T."/>
            <person name="Martin F.M."/>
            <person name="Miettinen O."/>
            <person name="Hibbett D.S."/>
            <person name="Nagy L.G."/>
        </authorList>
    </citation>
    <scope>NUCLEOTIDE SEQUENCE [LARGE SCALE GENOMIC DNA]</scope>
    <source>
        <strain evidence="9 10">CBS 962.96</strain>
    </source>
</reference>
<dbReference type="Proteomes" id="UP000297245">
    <property type="component" value="Unassembled WGS sequence"/>
</dbReference>
<evidence type="ECO:0000313" key="10">
    <source>
        <dbReference type="Proteomes" id="UP000297245"/>
    </source>
</evidence>
<keyword evidence="10" id="KW-1185">Reference proteome</keyword>
<dbReference type="InterPro" id="IPR002933">
    <property type="entry name" value="Peptidase_M20"/>
</dbReference>
<organism evidence="9 10">
    <name type="scientific">Dendrothele bispora (strain CBS 962.96)</name>
    <dbReference type="NCBI Taxonomy" id="1314807"/>
    <lineage>
        <taxon>Eukaryota</taxon>
        <taxon>Fungi</taxon>
        <taxon>Dikarya</taxon>
        <taxon>Basidiomycota</taxon>
        <taxon>Agaricomycotina</taxon>
        <taxon>Agaricomycetes</taxon>
        <taxon>Agaricomycetidae</taxon>
        <taxon>Agaricales</taxon>
        <taxon>Agaricales incertae sedis</taxon>
        <taxon>Dendrothele</taxon>
    </lineage>
</organism>
<feature type="binding site" evidence="7">
    <location>
        <position position="177"/>
    </location>
    <ligand>
        <name>Zn(2+)</name>
        <dbReference type="ChEBI" id="CHEBI:29105"/>
        <label>2</label>
    </ligand>
</feature>
<evidence type="ECO:0000259" key="8">
    <source>
        <dbReference type="Pfam" id="PF07687"/>
    </source>
</evidence>
<feature type="active site" evidence="6">
    <location>
        <position position="179"/>
    </location>
</feature>
<dbReference type="OrthoDB" id="3064516at2759"/>
<protein>
    <submittedName>
        <fullName evidence="9">Carboxypeptidase S</fullName>
    </submittedName>
</protein>
<feature type="active site" description="Proton acceptor" evidence="6">
    <location>
        <position position="246"/>
    </location>
</feature>
<dbReference type="InterPro" id="IPR017141">
    <property type="entry name" value="Pept_M20_carboxypep"/>
</dbReference>
<feature type="binding site" evidence="7">
    <location>
        <position position="275"/>
    </location>
    <ligand>
        <name>Zn(2+)</name>
        <dbReference type="ChEBI" id="CHEBI:29105"/>
        <label>2</label>
    </ligand>
</feature>
<evidence type="ECO:0000256" key="1">
    <source>
        <dbReference type="ARBA" id="ARBA00006247"/>
    </source>
</evidence>
<feature type="domain" description="Peptidase M20 dimerisation" evidence="8">
    <location>
        <begin position="293"/>
        <end position="446"/>
    </location>
</feature>
<dbReference type="EMBL" id="ML179775">
    <property type="protein sequence ID" value="THU81850.1"/>
    <property type="molecule type" value="Genomic_DNA"/>
</dbReference>
<dbReference type="Gene3D" id="3.30.70.360">
    <property type="match status" value="1"/>
</dbReference>
<dbReference type="SUPFAM" id="SSF53187">
    <property type="entry name" value="Zn-dependent exopeptidases"/>
    <property type="match status" value="1"/>
</dbReference>
<dbReference type="InterPro" id="IPR036264">
    <property type="entry name" value="Bact_exopeptidase_dim_dom"/>
</dbReference>
<feature type="binding site" evidence="7">
    <location>
        <position position="247"/>
    </location>
    <ligand>
        <name>Zn(2+)</name>
        <dbReference type="ChEBI" id="CHEBI:29105"/>
        <label>1</label>
    </ligand>
</feature>
<sequence length="603" mass="65963">MPILEGKKNEPLFPTRSSKTSWFRKLAALVGLTIVLCLVGKQAPGATILQQPTLEYLPNIFQNGQLDLCHQEKPLVPQRNSELWSNLSKTFGTEDFKDRAIGWLAGAVKYPTESYDNMDPVGVDPRWDTFGPLQEYLISAFPLVNTKLSLAKINTYGLLYEWTGSDTSLKPIVLAAHQDVVPVLPETVKEWTHPPYSGYFDGTRIWGRGASDDKSGLIGILSAVESMLEKGFEPTRTVVLAFGFDEEAHGHYGAAELAKAMLDVYGGNAFAFIIDEGGGFGEVYGSTIATPSIAEKGYMDLLVEVASPGGHSSVPPKHTSIGMLARVLVELEDHPYPVQITKDHILYRTLQCFAAHSKDLPKDFRKAIKRSASSKKAMKALNDIISQEPRFAASVGTTQALDLINGGVKTNALPERASAVINHRISTLEHVSNVKEHSTKTVKHLADKFNLTFNAFGITLTDPSVPKYGDLSLSVAFGKSDLEPAPITPTEGSNAGPYKLLSSTIRAAYREHRGLGTEVEAGVEEDDDIVVAPGMSTGNTDTKYYWDLTEHILRYNHRNAGTPEAPSTGGVHTVNEYIEVDSFLEMIKFFSMLILNADESTTI</sequence>
<dbReference type="InterPro" id="IPR047177">
    <property type="entry name" value="Pept_M20A"/>
</dbReference>
<dbReference type="GO" id="GO:0000328">
    <property type="term" value="C:fungal-type vacuole lumen"/>
    <property type="evidence" value="ECO:0007669"/>
    <property type="project" value="TreeGrafter"/>
</dbReference>
<feature type="binding site" evidence="7">
    <location>
        <position position="572"/>
    </location>
    <ligand>
        <name>Zn(2+)</name>
        <dbReference type="ChEBI" id="CHEBI:29105"/>
        <label>1</label>
    </ligand>
</feature>
<evidence type="ECO:0000256" key="4">
    <source>
        <dbReference type="ARBA" id="ARBA00022801"/>
    </source>
</evidence>
<dbReference type="GO" id="GO:0051603">
    <property type="term" value="P:proteolysis involved in protein catabolic process"/>
    <property type="evidence" value="ECO:0007669"/>
    <property type="project" value="TreeGrafter"/>
</dbReference>
<dbReference type="PANTHER" id="PTHR45962:SF1">
    <property type="entry name" value="N-FATTY-ACYL-AMINO ACID SYNTHASE_HYDROLASE PM20D1"/>
    <property type="match status" value="1"/>
</dbReference>
<evidence type="ECO:0000313" key="9">
    <source>
        <dbReference type="EMBL" id="THU81850.1"/>
    </source>
</evidence>
<accession>A0A4S8L0M9</accession>
<keyword evidence="5 7" id="KW-0862">Zinc</keyword>
<dbReference type="PANTHER" id="PTHR45962">
    <property type="entry name" value="N-FATTY-ACYL-AMINO ACID SYNTHASE/HYDROLASE PM20D1"/>
    <property type="match status" value="1"/>
</dbReference>
<feature type="binding site" evidence="7">
    <location>
        <position position="212"/>
    </location>
    <ligand>
        <name>Zn(2+)</name>
        <dbReference type="ChEBI" id="CHEBI:29105"/>
        <label>1</label>
    </ligand>
</feature>
<dbReference type="Gene3D" id="3.40.630.10">
    <property type="entry name" value="Zn peptidases"/>
    <property type="match status" value="1"/>
</dbReference>
<evidence type="ECO:0000256" key="3">
    <source>
        <dbReference type="ARBA" id="ARBA00022723"/>
    </source>
</evidence>
<name>A0A4S8L0M9_DENBC</name>
<evidence type="ECO:0000256" key="2">
    <source>
        <dbReference type="ARBA" id="ARBA00022670"/>
    </source>
</evidence>
<feature type="binding site" evidence="7">
    <location>
        <position position="212"/>
    </location>
    <ligand>
        <name>Zn(2+)</name>
        <dbReference type="ChEBI" id="CHEBI:29105"/>
        <label>2</label>
    </ligand>
</feature>